<dbReference type="InterPro" id="IPR023614">
    <property type="entry name" value="Porin_dom_sf"/>
</dbReference>
<organism evidence="3 4">
    <name type="scientific">Candidatus Nitrotoga arctica</name>
    <dbReference type="NCBI Taxonomy" id="453162"/>
    <lineage>
        <taxon>Bacteria</taxon>
        <taxon>Pseudomonadati</taxon>
        <taxon>Pseudomonadota</taxon>
        <taxon>Betaproteobacteria</taxon>
        <taxon>Nitrosomonadales</taxon>
        <taxon>Gallionellaceae</taxon>
        <taxon>Candidatus Nitrotoga</taxon>
    </lineage>
</organism>
<evidence type="ECO:0000256" key="1">
    <source>
        <dbReference type="SAM" id="MobiDB-lite"/>
    </source>
</evidence>
<keyword evidence="3" id="KW-0675">Receptor</keyword>
<reference evidence="3 4" key="1">
    <citation type="submission" date="2021-10" db="EMBL/GenBank/DDBJ databases">
        <authorList>
            <person name="Koch H."/>
        </authorList>
    </citation>
    <scope>NUCLEOTIDE SEQUENCE [LARGE SCALE GENOMIC DNA]</scope>
    <source>
        <strain evidence="3">6680</strain>
    </source>
</reference>
<dbReference type="Gene3D" id="2.40.160.10">
    <property type="entry name" value="Porin"/>
    <property type="match status" value="1"/>
</dbReference>
<evidence type="ECO:0000313" key="3">
    <source>
        <dbReference type="EMBL" id="CAG9932324.1"/>
    </source>
</evidence>
<keyword evidence="2" id="KW-0732">Signal</keyword>
<accession>A0ABM8YXU8</accession>
<evidence type="ECO:0000256" key="2">
    <source>
        <dbReference type="SAM" id="SignalP"/>
    </source>
</evidence>
<keyword evidence="4" id="KW-1185">Reference proteome</keyword>
<sequence length="461" mass="51230">MAIYSDSLKHAMLCIALSLPLNVYAASDKDLNDIREQIKQLKDSYEQRITQLEQRLQQAEASRQAEATITQAQVQAPAPQPNRAPASSVSAYNPATSLILTGTYENLKQDPAVPITGFAMAPNNHGYSKGFSLQETELSLIANIDPQFRGEAKLALSPDNGLGVENAYVQTTTLGDGFNLMFGRFFSHLGYLNEVHAHAWDFVDQPLVYRTFWNNQLSEDGMQLRWLAPTDTFIELGAEIGRGLSYPGTSRQKNGVGSSVLFAHVGSDVGDSSSFLAGISLHQTKRENAQFDAVPDLLGTTGGVSNLFNGNSKTAGVDFVWKYAPNGNIRLTNFKLQGEYFRRREDGTLTYNLTTPDSYSVTQSGWYVQGVHQFKPRWRVGLRYDRLNSGIAQVGFLNTSNIISNYGYTPTRTTIMFDYSPSEFSRMRMQLAQDNSRQGLTDTQIFMQYIMSLGAHGVHKF</sequence>
<evidence type="ECO:0000313" key="4">
    <source>
        <dbReference type="Proteomes" id="UP000839052"/>
    </source>
</evidence>
<feature type="compositionally biased region" description="Low complexity" evidence="1">
    <location>
        <begin position="71"/>
        <end position="86"/>
    </location>
</feature>
<dbReference type="SUPFAM" id="SSF56935">
    <property type="entry name" value="Porins"/>
    <property type="match status" value="1"/>
</dbReference>
<feature type="chain" id="PRO_5046768718" evidence="2">
    <location>
        <begin position="26"/>
        <end position="461"/>
    </location>
</feature>
<feature type="region of interest" description="Disordered" evidence="1">
    <location>
        <begin position="63"/>
        <end position="89"/>
    </location>
</feature>
<feature type="signal peptide" evidence="2">
    <location>
        <begin position="1"/>
        <end position="25"/>
    </location>
</feature>
<dbReference type="Proteomes" id="UP000839052">
    <property type="component" value="Chromosome"/>
</dbReference>
<protein>
    <submittedName>
        <fullName evidence="3">TonB-dependent receptor</fullName>
    </submittedName>
</protein>
<name>A0ABM8YXU8_9PROT</name>
<dbReference type="EMBL" id="OU912926">
    <property type="protein sequence ID" value="CAG9932324.1"/>
    <property type="molecule type" value="Genomic_DNA"/>
</dbReference>
<gene>
    <name evidence="3" type="ORF">NTG6680_1071</name>
</gene>
<proteinExistence type="predicted"/>
<dbReference type="RefSeq" id="WP_239796272.1">
    <property type="nucleotide sequence ID" value="NZ_OU912926.1"/>
</dbReference>